<dbReference type="Proteomes" id="UP001229955">
    <property type="component" value="Chromosome"/>
</dbReference>
<dbReference type="Gene3D" id="3.40.50.150">
    <property type="entry name" value="Vaccinia Virus protein VP39"/>
    <property type="match status" value="1"/>
</dbReference>
<dbReference type="KEGG" id="pspc:Strain318_002779"/>
<protein>
    <submittedName>
        <fullName evidence="2">Class I SAM-dependent methyltransferase</fullName>
    </submittedName>
</protein>
<dbReference type="EMBL" id="CP130613">
    <property type="protein sequence ID" value="WKW16586.1"/>
    <property type="molecule type" value="Genomic_DNA"/>
</dbReference>
<dbReference type="Pfam" id="PF13489">
    <property type="entry name" value="Methyltransf_23"/>
    <property type="match status" value="1"/>
</dbReference>
<dbReference type="EMBL" id="CP130612">
    <property type="protein sequence ID" value="WKW13678.1"/>
    <property type="molecule type" value="Genomic_DNA"/>
</dbReference>
<dbReference type="PANTHER" id="PTHR43861">
    <property type="entry name" value="TRANS-ACONITATE 2-METHYLTRANSFERASE-RELATED"/>
    <property type="match status" value="1"/>
</dbReference>
<proteinExistence type="predicted"/>
<evidence type="ECO:0000313" key="1">
    <source>
        <dbReference type="EMBL" id="WKW13678.1"/>
    </source>
</evidence>
<name>A0AA49Q969_9BACT</name>
<dbReference type="SUPFAM" id="SSF53335">
    <property type="entry name" value="S-adenosyl-L-methionine-dependent methyltransferases"/>
    <property type="match status" value="1"/>
</dbReference>
<keyword evidence="2" id="KW-0489">Methyltransferase</keyword>
<sequence length="334" mass="37653">MIDAAAAERAEFERPDIPSIAEEAVPRCDHCASEAFTVYASGRDYELRTCRNEWRFVRCADCGLVRLHPRPALTALDTIYPATYYAYEYERIPWVARTAKALLDRRKLGRILRDTGRPVRSYADIGCGTGRYLDAMHAIGVPKAQIYGLELDAATVERLRVAGYQVHCERVETCTQVPDGSLDLATMFHVIEHVESPAAVLGRVARWLAPGGVLALETPNLDSLDARLFHDRWWGGYHIPRHWTLFTPEGLQAMLRAQGLEPFAVRYQTGHSFWMYSLHHRLRYGPRPRPRLARLFDPLRNVLPLAAFTAFDLLRGALGASTSAMLVLARRPAA</sequence>
<reference evidence="2" key="1">
    <citation type="submission" date="2023-07" db="EMBL/GenBank/DDBJ databases">
        <authorList>
            <person name="Haufschild T."/>
            <person name="Kallscheuer N."/>
            <person name="Hammer J."/>
            <person name="Kohn T."/>
            <person name="Kabuu M."/>
            <person name="Jogler M."/>
            <person name="Wohfarth N."/>
            <person name="Heuer A."/>
            <person name="Rohde M."/>
            <person name="van Teeseling M.C.F."/>
            <person name="Jogler C."/>
        </authorList>
    </citation>
    <scope>NUCLEOTIDE SEQUENCE</scope>
    <source>
        <strain evidence="1">Strain 138</strain>
        <strain evidence="2">Strain 318</strain>
    </source>
</reference>
<dbReference type="AlphaFoldDB" id="A0AA49Q969"/>
<gene>
    <name evidence="1" type="ORF">Strain138_002779</name>
    <name evidence="2" type="ORF">Strain318_002779</name>
</gene>
<dbReference type="GO" id="GO:0032259">
    <property type="term" value="P:methylation"/>
    <property type="evidence" value="ECO:0007669"/>
    <property type="project" value="UniProtKB-KW"/>
</dbReference>
<keyword evidence="3" id="KW-1185">Reference proteome</keyword>
<organism evidence="2 3">
    <name type="scientific">Pseudogemmatithrix spongiicola</name>
    <dbReference type="NCBI Taxonomy" id="3062599"/>
    <lineage>
        <taxon>Bacteria</taxon>
        <taxon>Pseudomonadati</taxon>
        <taxon>Gemmatimonadota</taxon>
        <taxon>Gemmatimonadia</taxon>
        <taxon>Gemmatimonadales</taxon>
        <taxon>Gemmatimonadaceae</taxon>
        <taxon>Pseudogemmatithrix</taxon>
    </lineage>
</organism>
<dbReference type="CDD" id="cd02440">
    <property type="entry name" value="AdoMet_MTases"/>
    <property type="match status" value="1"/>
</dbReference>
<dbReference type="InterPro" id="IPR029063">
    <property type="entry name" value="SAM-dependent_MTases_sf"/>
</dbReference>
<dbReference type="GO" id="GO:0008168">
    <property type="term" value="F:methyltransferase activity"/>
    <property type="evidence" value="ECO:0007669"/>
    <property type="project" value="UniProtKB-KW"/>
</dbReference>
<accession>A0AA49Q969</accession>
<dbReference type="RefSeq" id="WP_367887929.1">
    <property type="nucleotide sequence ID" value="NZ_CP130612.1"/>
</dbReference>
<dbReference type="PANTHER" id="PTHR43861:SF6">
    <property type="entry name" value="METHYLTRANSFERASE TYPE 11"/>
    <property type="match status" value="1"/>
</dbReference>
<keyword evidence="2" id="KW-0808">Transferase</keyword>
<accession>A0AA49Q5U9</accession>
<evidence type="ECO:0000313" key="3">
    <source>
        <dbReference type="Proteomes" id="UP001229955"/>
    </source>
</evidence>
<evidence type="ECO:0000313" key="2">
    <source>
        <dbReference type="EMBL" id="WKW16586.1"/>
    </source>
</evidence>